<dbReference type="Pfam" id="PF07714">
    <property type="entry name" value="PK_Tyr_Ser-Thr"/>
    <property type="match status" value="1"/>
</dbReference>
<name>A0A8J2RMB8_9CRUS</name>
<keyword evidence="1" id="KW-0175">Coiled coil</keyword>
<dbReference type="PANTHER" id="PTHR13954:SF6">
    <property type="entry name" value="NON-SPECIFIC SERINE_THREONINE PROTEIN KINASE"/>
    <property type="match status" value="1"/>
</dbReference>
<evidence type="ECO:0000256" key="1">
    <source>
        <dbReference type="SAM" id="Coils"/>
    </source>
</evidence>
<organism evidence="3 4">
    <name type="scientific">Daphnia galeata</name>
    <dbReference type="NCBI Taxonomy" id="27404"/>
    <lineage>
        <taxon>Eukaryota</taxon>
        <taxon>Metazoa</taxon>
        <taxon>Ecdysozoa</taxon>
        <taxon>Arthropoda</taxon>
        <taxon>Crustacea</taxon>
        <taxon>Branchiopoda</taxon>
        <taxon>Diplostraca</taxon>
        <taxon>Cladocera</taxon>
        <taxon>Anomopoda</taxon>
        <taxon>Daphniidae</taxon>
        <taxon>Daphnia</taxon>
    </lineage>
</organism>
<dbReference type="GO" id="GO:0051082">
    <property type="term" value="F:unfolded protein binding"/>
    <property type="evidence" value="ECO:0007669"/>
    <property type="project" value="TreeGrafter"/>
</dbReference>
<dbReference type="GO" id="GO:0004521">
    <property type="term" value="F:RNA endonuclease activity"/>
    <property type="evidence" value="ECO:0007669"/>
    <property type="project" value="InterPro"/>
</dbReference>
<dbReference type="InterPro" id="IPR000719">
    <property type="entry name" value="Prot_kinase_dom"/>
</dbReference>
<dbReference type="EMBL" id="CAKKLH010000178">
    <property type="protein sequence ID" value="CAH0105219.1"/>
    <property type="molecule type" value="Genomic_DNA"/>
</dbReference>
<dbReference type="SUPFAM" id="SSF56112">
    <property type="entry name" value="Protein kinase-like (PK-like)"/>
    <property type="match status" value="1"/>
</dbReference>
<dbReference type="Proteomes" id="UP000789390">
    <property type="component" value="Unassembled WGS sequence"/>
</dbReference>
<dbReference type="Gene3D" id="1.10.510.10">
    <property type="entry name" value="Transferase(Phosphotransferase) domain 1"/>
    <property type="match status" value="1"/>
</dbReference>
<comment type="caution">
    <text evidence="3">The sequence shown here is derived from an EMBL/GenBank/DDBJ whole genome shotgun (WGS) entry which is preliminary data.</text>
</comment>
<dbReference type="OrthoDB" id="6778822at2759"/>
<accession>A0A8J2RMB8</accession>
<proteinExistence type="predicted"/>
<dbReference type="FunFam" id="1.10.510.10:FF:002511">
    <property type="match status" value="1"/>
</dbReference>
<feature type="coiled-coil region" evidence="1">
    <location>
        <begin position="366"/>
        <end position="393"/>
    </location>
</feature>
<dbReference type="GO" id="GO:1990604">
    <property type="term" value="C:IRE1-TRAF2-ASK1 complex"/>
    <property type="evidence" value="ECO:0007669"/>
    <property type="project" value="TreeGrafter"/>
</dbReference>
<dbReference type="GO" id="GO:0036498">
    <property type="term" value="P:IRE1-mediated unfolded protein response"/>
    <property type="evidence" value="ECO:0007669"/>
    <property type="project" value="TreeGrafter"/>
</dbReference>
<dbReference type="Gene3D" id="3.30.200.20">
    <property type="entry name" value="Phosphorylase Kinase, domain 1"/>
    <property type="match status" value="1"/>
</dbReference>
<feature type="domain" description="Protein kinase" evidence="2">
    <location>
        <begin position="29"/>
        <end position="292"/>
    </location>
</feature>
<dbReference type="PROSITE" id="PS50011">
    <property type="entry name" value="PROTEIN_KINASE_DOM"/>
    <property type="match status" value="1"/>
</dbReference>
<sequence>MANQECVEPLVKKFKTEKEPFFAGKKLSCKNRLILGQSWCGFLYRGYWRDNDQEKEVVVRRIQRMNCRENSEIILERHLANSLNHKNVLNIIGYEDSIIYRWRYFALERFDATLEQYCKREYTGPMPCEANVLCQLSEGVNFLHENGISHGNLNPRTILIFRSVPVIVKVSEFGFYGESTGVDESQCHPKYWMLPHSWSTDLDQDGKVLIKPIATVYGDVFAAGCLFFYFLKRGLHPFGDMESILKNIEQKNPVNLQRLYEGHFAYRLIKEMIGEPPKNGAQFLRIAARHFKDVKSPEIATLERLCGELKAEKEKSTQTQIAMVTAFSNLQRSMESSKSELLQIQTNLKNDLDVERQKAAENALTLQDALLDRNKAEEQAESFQQKLLAMKDEQVSQQTLHKNEKIKLEKQLLECDSALKSSNEKLDEIKAKLRKERRYDHSPEAGTGC</sequence>
<dbReference type="GO" id="GO:0004674">
    <property type="term" value="F:protein serine/threonine kinase activity"/>
    <property type="evidence" value="ECO:0007669"/>
    <property type="project" value="InterPro"/>
</dbReference>
<dbReference type="GO" id="GO:0070059">
    <property type="term" value="P:intrinsic apoptotic signaling pathway in response to endoplasmic reticulum stress"/>
    <property type="evidence" value="ECO:0007669"/>
    <property type="project" value="TreeGrafter"/>
</dbReference>
<dbReference type="PANTHER" id="PTHR13954">
    <property type="entry name" value="IRE1-RELATED"/>
    <property type="match status" value="1"/>
</dbReference>
<evidence type="ECO:0000313" key="3">
    <source>
        <dbReference type="EMBL" id="CAH0105219.1"/>
    </source>
</evidence>
<gene>
    <name evidence="3" type="ORF">DGAL_LOCUS8236</name>
</gene>
<dbReference type="InterPro" id="IPR001245">
    <property type="entry name" value="Ser-Thr/Tyr_kinase_cat_dom"/>
</dbReference>
<reference evidence="3" key="1">
    <citation type="submission" date="2021-11" db="EMBL/GenBank/DDBJ databases">
        <authorList>
            <person name="Schell T."/>
        </authorList>
    </citation>
    <scope>NUCLEOTIDE SEQUENCE</scope>
    <source>
        <strain evidence="3">M5</strain>
    </source>
</reference>
<dbReference type="AlphaFoldDB" id="A0A8J2RMB8"/>
<dbReference type="InterPro" id="IPR011009">
    <property type="entry name" value="Kinase-like_dom_sf"/>
</dbReference>
<protein>
    <recommendedName>
        <fullName evidence="2">Protein kinase domain-containing protein</fullName>
    </recommendedName>
</protein>
<dbReference type="SMART" id="SM00220">
    <property type="entry name" value="S_TKc"/>
    <property type="match status" value="1"/>
</dbReference>
<dbReference type="InterPro" id="IPR045133">
    <property type="entry name" value="IRE1/2-like"/>
</dbReference>
<evidence type="ECO:0000313" key="4">
    <source>
        <dbReference type="Proteomes" id="UP000789390"/>
    </source>
</evidence>
<dbReference type="GO" id="GO:0005524">
    <property type="term" value="F:ATP binding"/>
    <property type="evidence" value="ECO:0007669"/>
    <property type="project" value="InterPro"/>
</dbReference>
<evidence type="ECO:0000259" key="2">
    <source>
        <dbReference type="PROSITE" id="PS50011"/>
    </source>
</evidence>
<keyword evidence="4" id="KW-1185">Reference proteome</keyword>